<feature type="transmembrane region" description="Helical" evidence="1">
    <location>
        <begin position="43"/>
        <end position="64"/>
    </location>
</feature>
<proteinExistence type="predicted"/>
<gene>
    <name evidence="2" type="ORF">GCM10023172_40640</name>
</gene>
<keyword evidence="3" id="KW-1185">Reference proteome</keyword>
<keyword evidence="1" id="KW-0472">Membrane</keyword>
<reference evidence="3" key="1">
    <citation type="journal article" date="2019" name="Int. J. Syst. Evol. Microbiol.">
        <title>The Global Catalogue of Microorganisms (GCM) 10K type strain sequencing project: providing services to taxonomists for standard genome sequencing and annotation.</title>
        <authorList>
            <consortium name="The Broad Institute Genomics Platform"/>
            <consortium name="The Broad Institute Genome Sequencing Center for Infectious Disease"/>
            <person name="Wu L."/>
            <person name="Ma J."/>
        </authorList>
    </citation>
    <scope>NUCLEOTIDE SEQUENCE [LARGE SCALE GENOMIC DNA]</scope>
    <source>
        <strain evidence="3">JCM 17841</strain>
    </source>
</reference>
<dbReference type="EMBL" id="BAABGQ010000012">
    <property type="protein sequence ID" value="GAA4508478.1"/>
    <property type="molecule type" value="Genomic_DNA"/>
</dbReference>
<evidence type="ECO:0000256" key="1">
    <source>
        <dbReference type="SAM" id="Phobius"/>
    </source>
</evidence>
<sequence>MLIIPMTHKKKWLTLAPAGLLLIGAGASLVDWAGSLKTQGQPTGRWVLAGTGALVVLNAGVSLFGQSIIERVLHELRETPAPEAAGN</sequence>
<organism evidence="2 3">
    <name type="scientific">Hymenobacter ginsengisoli</name>
    <dbReference type="NCBI Taxonomy" id="1051626"/>
    <lineage>
        <taxon>Bacteria</taxon>
        <taxon>Pseudomonadati</taxon>
        <taxon>Bacteroidota</taxon>
        <taxon>Cytophagia</taxon>
        <taxon>Cytophagales</taxon>
        <taxon>Hymenobacteraceae</taxon>
        <taxon>Hymenobacter</taxon>
    </lineage>
</organism>
<dbReference type="Proteomes" id="UP001501243">
    <property type="component" value="Unassembled WGS sequence"/>
</dbReference>
<protein>
    <submittedName>
        <fullName evidence="2">Uncharacterized protein</fullName>
    </submittedName>
</protein>
<keyword evidence="1" id="KW-1133">Transmembrane helix</keyword>
<keyword evidence="1" id="KW-0812">Transmembrane</keyword>
<comment type="caution">
    <text evidence="2">The sequence shown here is derived from an EMBL/GenBank/DDBJ whole genome shotgun (WGS) entry which is preliminary data.</text>
</comment>
<evidence type="ECO:0000313" key="3">
    <source>
        <dbReference type="Proteomes" id="UP001501243"/>
    </source>
</evidence>
<accession>A0ABP8QSF7</accession>
<name>A0ABP8QSF7_9BACT</name>
<evidence type="ECO:0000313" key="2">
    <source>
        <dbReference type="EMBL" id="GAA4508478.1"/>
    </source>
</evidence>